<dbReference type="InterPro" id="IPR012000">
    <property type="entry name" value="Thiamin_PyroP_enz_cen_dom"/>
</dbReference>
<dbReference type="Pfam" id="PF00205">
    <property type="entry name" value="TPP_enzyme_M"/>
    <property type="match status" value="1"/>
</dbReference>
<dbReference type="CDD" id="cd07035">
    <property type="entry name" value="TPP_PYR_POX_like"/>
    <property type="match status" value="1"/>
</dbReference>
<dbReference type="GO" id="GO:0005948">
    <property type="term" value="C:acetolactate synthase complex"/>
    <property type="evidence" value="ECO:0007669"/>
    <property type="project" value="TreeGrafter"/>
</dbReference>
<dbReference type="PANTHER" id="PTHR18968">
    <property type="entry name" value="THIAMINE PYROPHOSPHATE ENZYMES"/>
    <property type="match status" value="1"/>
</dbReference>
<dbReference type="GO" id="GO:0050660">
    <property type="term" value="F:flavin adenine dinucleotide binding"/>
    <property type="evidence" value="ECO:0007669"/>
    <property type="project" value="TreeGrafter"/>
</dbReference>
<dbReference type="Pfam" id="PF02775">
    <property type="entry name" value="TPP_enzyme_C"/>
    <property type="match status" value="1"/>
</dbReference>
<sequence length="533" mass="54952">MTRIGEGLVQALRARGVDLVFGIPGVHTIELYRGLAASGIRHVTPRHEQGAGFMADGYARVTGRPGVALVITGPGLTNTLTPMAQARADSVPMLVLSGVNARASLGKGLGHLHELPDQLGLSAGVALRALQVDRAEALAPALDAAFDLFASERPGPVHVEIPLDVAPLPLATPTDPAPAAGASGPDPSDVADIAARLKRARRPVILAGGGVRRAGDALRAVAERCDAPVVQTVNARGLMHAHPLGVPASPSLRAVRDLIEGADLVLALGTELGPTDYDMYGLGGLPDLPALLRVDLSAAQLARHPAELAIRADAGSVLTALRADLGDGTADTDDGPGRAEAARAGAWQEIGPAMRALCRHLAAAREAMPGAVMVGDSTQLTYAGNLYHDHDRPGGWFNSATGFGALGYAIPAAIGAALGAPETPVLCLAGDGGAQFTLPELMVAVQERLPITFVIWNNRGYGEIETSMRDAGVAVVGCDPEPPDFQAIAKACRMLFTRIEADPEAFAAALRADAPPDGPRMIEIDATGFAASF</sequence>
<dbReference type="PROSITE" id="PS00187">
    <property type="entry name" value="TPP_ENZYMES"/>
    <property type="match status" value="1"/>
</dbReference>
<dbReference type="EMBL" id="FNYD01000001">
    <property type="protein sequence ID" value="SEI52489.1"/>
    <property type="molecule type" value="Genomic_DNA"/>
</dbReference>
<name>A0A1H6R9I3_9RHOB</name>
<keyword evidence="10" id="KW-1185">Reference proteome</keyword>
<dbReference type="Gene3D" id="3.40.50.1220">
    <property type="entry name" value="TPP-binding domain"/>
    <property type="match status" value="1"/>
</dbReference>
<keyword evidence="3" id="KW-0808">Transferase</keyword>
<dbReference type="GO" id="GO:0009097">
    <property type="term" value="P:isoleucine biosynthetic process"/>
    <property type="evidence" value="ECO:0007669"/>
    <property type="project" value="TreeGrafter"/>
</dbReference>
<dbReference type="SUPFAM" id="SSF52518">
    <property type="entry name" value="Thiamin diphosphate-binding fold (THDP-binding)"/>
    <property type="match status" value="2"/>
</dbReference>
<dbReference type="FunFam" id="3.40.50.970:FF:000007">
    <property type="entry name" value="Acetolactate synthase"/>
    <property type="match status" value="1"/>
</dbReference>
<comment type="cofactor">
    <cofactor evidence="1">
        <name>thiamine diphosphate</name>
        <dbReference type="ChEBI" id="CHEBI:58937"/>
    </cofactor>
</comment>
<dbReference type="InterPro" id="IPR012001">
    <property type="entry name" value="Thiamin_PyroP_enz_TPP-bd_dom"/>
</dbReference>
<dbReference type="InterPro" id="IPR045229">
    <property type="entry name" value="TPP_enz"/>
</dbReference>
<dbReference type="AlphaFoldDB" id="A0A1H6R9I3"/>
<dbReference type="GO" id="GO:0030976">
    <property type="term" value="F:thiamine pyrophosphate binding"/>
    <property type="evidence" value="ECO:0007669"/>
    <property type="project" value="InterPro"/>
</dbReference>
<evidence type="ECO:0000256" key="2">
    <source>
        <dbReference type="ARBA" id="ARBA00007812"/>
    </source>
</evidence>
<dbReference type="InterPro" id="IPR000399">
    <property type="entry name" value="TPP-bd_CS"/>
</dbReference>
<dbReference type="GO" id="GO:0003984">
    <property type="term" value="F:acetolactate synthase activity"/>
    <property type="evidence" value="ECO:0007669"/>
    <property type="project" value="TreeGrafter"/>
</dbReference>
<keyword evidence="4 5" id="KW-0786">Thiamine pyrophosphate</keyword>
<evidence type="ECO:0000256" key="5">
    <source>
        <dbReference type="RuleBase" id="RU362132"/>
    </source>
</evidence>
<proteinExistence type="inferred from homology"/>
<dbReference type="Proteomes" id="UP000199379">
    <property type="component" value="Unassembled WGS sequence"/>
</dbReference>
<comment type="similarity">
    <text evidence="2 5">Belongs to the TPP enzyme family.</text>
</comment>
<dbReference type="STRING" id="1227549.SAMN05444007_101451"/>
<dbReference type="SUPFAM" id="SSF52467">
    <property type="entry name" value="DHS-like NAD/FAD-binding domain"/>
    <property type="match status" value="1"/>
</dbReference>
<dbReference type="PANTHER" id="PTHR18968:SF13">
    <property type="entry name" value="ACETOLACTATE SYNTHASE CATALYTIC SUBUNIT, MITOCHONDRIAL"/>
    <property type="match status" value="1"/>
</dbReference>
<dbReference type="CDD" id="cd00568">
    <property type="entry name" value="TPP_enzymes"/>
    <property type="match status" value="1"/>
</dbReference>
<feature type="domain" description="Thiamine pyrophosphate enzyme TPP-binding" evidence="7">
    <location>
        <begin position="378"/>
        <end position="524"/>
    </location>
</feature>
<dbReference type="InterPro" id="IPR011766">
    <property type="entry name" value="TPP_enzyme_TPP-bd"/>
</dbReference>
<evidence type="ECO:0000256" key="4">
    <source>
        <dbReference type="ARBA" id="ARBA00023052"/>
    </source>
</evidence>
<accession>A0A1H6R9I3</accession>
<evidence type="ECO:0000256" key="1">
    <source>
        <dbReference type="ARBA" id="ARBA00001964"/>
    </source>
</evidence>
<dbReference type="InterPro" id="IPR029061">
    <property type="entry name" value="THDP-binding"/>
</dbReference>
<gene>
    <name evidence="9" type="ORF">SAMN05444007_101451</name>
</gene>
<protein>
    <submittedName>
        <fullName evidence="9">Acetolactate synthase-1/2/3 large subunit</fullName>
    </submittedName>
</protein>
<dbReference type="GO" id="GO:0009099">
    <property type="term" value="P:L-valine biosynthetic process"/>
    <property type="evidence" value="ECO:0007669"/>
    <property type="project" value="TreeGrafter"/>
</dbReference>
<evidence type="ECO:0000313" key="10">
    <source>
        <dbReference type="Proteomes" id="UP000199379"/>
    </source>
</evidence>
<evidence type="ECO:0000313" key="9">
    <source>
        <dbReference type="EMBL" id="SEI52489.1"/>
    </source>
</evidence>
<dbReference type="InterPro" id="IPR029035">
    <property type="entry name" value="DHS-like_NAD/FAD-binding_dom"/>
</dbReference>
<dbReference type="Gene3D" id="3.40.50.970">
    <property type="match status" value="2"/>
</dbReference>
<feature type="domain" description="Thiamine pyrophosphate enzyme N-terminal TPP-binding" evidence="8">
    <location>
        <begin position="4"/>
        <end position="119"/>
    </location>
</feature>
<dbReference type="Pfam" id="PF02776">
    <property type="entry name" value="TPP_enzyme_N"/>
    <property type="match status" value="1"/>
</dbReference>
<evidence type="ECO:0000259" key="7">
    <source>
        <dbReference type="Pfam" id="PF02775"/>
    </source>
</evidence>
<dbReference type="GO" id="GO:0000287">
    <property type="term" value="F:magnesium ion binding"/>
    <property type="evidence" value="ECO:0007669"/>
    <property type="project" value="InterPro"/>
</dbReference>
<dbReference type="OrthoDB" id="4494979at2"/>
<dbReference type="NCBIfam" id="NF005712">
    <property type="entry name" value="PRK07524.1"/>
    <property type="match status" value="1"/>
</dbReference>
<dbReference type="RefSeq" id="WP_092362079.1">
    <property type="nucleotide sequence ID" value="NZ_BMGV01000001.1"/>
</dbReference>
<evidence type="ECO:0000259" key="6">
    <source>
        <dbReference type="Pfam" id="PF00205"/>
    </source>
</evidence>
<evidence type="ECO:0000256" key="3">
    <source>
        <dbReference type="ARBA" id="ARBA00022679"/>
    </source>
</evidence>
<reference evidence="9 10" key="1">
    <citation type="submission" date="2016-10" db="EMBL/GenBank/DDBJ databases">
        <authorList>
            <person name="de Groot N.N."/>
        </authorList>
    </citation>
    <scope>NUCLEOTIDE SEQUENCE [LARGE SCALE GENOMIC DNA]</scope>
    <source>
        <strain evidence="9 10">DSM 29340</strain>
    </source>
</reference>
<organism evidence="9 10">
    <name type="scientific">Cribrihabitans marinus</name>
    <dbReference type="NCBI Taxonomy" id="1227549"/>
    <lineage>
        <taxon>Bacteria</taxon>
        <taxon>Pseudomonadati</taxon>
        <taxon>Pseudomonadota</taxon>
        <taxon>Alphaproteobacteria</taxon>
        <taxon>Rhodobacterales</taxon>
        <taxon>Paracoccaceae</taxon>
        <taxon>Cribrihabitans</taxon>
    </lineage>
</organism>
<feature type="domain" description="Thiamine pyrophosphate enzyme central" evidence="6">
    <location>
        <begin position="190"/>
        <end position="321"/>
    </location>
</feature>
<evidence type="ECO:0000259" key="8">
    <source>
        <dbReference type="Pfam" id="PF02776"/>
    </source>
</evidence>